<gene>
    <name evidence="2" type="ORF">XaavBphi31_51</name>
</gene>
<proteinExistence type="predicted"/>
<protein>
    <submittedName>
        <fullName evidence="2">Holin class II</fullName>
    </submittedName>
</protein>
<keyword evidence="1" id="KW-0812">Transmembrane</keyword>
<feature type="transmembrane region" description="Helical" evidence="1">
    <location>
        <begin position="20"/>
        <end position="43"/>
    </location>
</feature>
<dbReference type="EMBL" id="MT951568">
    <property type="protein sequence ID" value="QOI69548.1"/>
    <property type="molecule type" value="Genomic_DNA"/>
</dbReference>
<keyword evidence="1" id="KW-0472">Membrane</keyword>
<evidence type="ECO:0000313" key="3">
    <source>
        <dbReference type="Proteomes" id="UP000671943"/>
    </source>
</evidence>
<organism evidence="2 3">
    <name type="scientific">Xanthomonas phage Xaa_vB_phi31</name>
    <dbReference type="NCBI Taxonomy" id="2776752"/>
    <lineage>
        <taxon>Viruses</taxon>
        <taxon>Duplodnaviria</taxon>
        <taxon>Heunggongvirae</taxon>
        <taxon>Uroviricota</taxon>
        <taxon>Caudoviricetes</taxon>
        <taxon>Autographivirales</taxon>
        <taxon>Autonotataviridae</taxon>
        <taxon>Gujervirinae</taxon>
        <taxon>Pazvirus</taxon>
        <taxon>Pazvirus 31</taxon>
    </lineage>
</organism>
<dbReference type="Proteomes" id="UP000671943">
    <property type="component" value="Segment"/>
</dbReference>
<name>A0A868BZ34_9CAUD</name>
<keyword evidence="1" id="KW-1133">Transmembrane helix</keyword>
<keyword evidence="3" id="KW-1185">Reference proteome</keyword>
<sequence>MKLPVSVELAAATPLTGLSLFASWMTAYSSVIITSLAILAFGAQMTWRFIEHRAIMRKNSEVSHGEERRK</sequence>
<evidence type="ECO:0000256" key="1">
    <source>
        <dbReference type="SAM" id="Phobius"/>
    </source>
</evidence>
<reference evidence="2" key="1">
    <citation type="submission" date="2020-08" db="EMBL/GenBank/DDBJ databases">
        <authorList>
            <person name="Nguyen N.T.T."/>
            <person name="Holtappels D."/>
            <person name="Doan T.T.K."/>
            <person name="Pham H.K.N."/>
            <person name="Wagemans J."/>
        </authorList>
    </citation>
    <scope>NUCLEOTIDE SEQUENCE</scope>
</reference>
<accession>A0A868BZ34</accession>
<evidence type="ECO:0000313" key="2">
    <source>
        <dbReference type="EMBL" id="QOI69548.1"/>
    </source>
</evidence>